<keyword evidence="10" id="KW-0257">Endorphin</keyword>
<protein>
    <recommendedName>
        <fullName evidence="3">Proenkephalin-B</fullName>
    </recommendedName>
    <alternativeName>
        <fullName evidence="13">Beta-neoendorphin-dynorphin</fullName>
    </alternativeName>
    <alternativeName>
        <fullName evidence="12">Preprodynorphin</fullName>
    </alternativeName>
</protein>
<keyword evidence="17" id="KW-1185">Reference proteome</keyword>
<accession>A0AAE0QE30</accession>
<dbReference type="InterPro" id="IPR006024">
    <property type="entry name" value="Opioid_neupept"/>
</dbReference>
<reference evidence="16" key="1">
    <citation type="submission" date="2023-06" db="EMBL/GenBank/DDBJ databases">
        <title>Male Hemibagrus guttatus genome.</title>
        <authorList>
            <person name="Bian C."/>
        </authorList>
    </citation>
    <scope>NUCLEOTIDE SEQUENCE</scope>
    <source>
        <strain evidence="16">Male_cb2023</strain>
        <tissue evidence="16">Muscle</tissue>
    </source>
</reference>
<sequence length="282" mass="32457">MGKTADLTVVQKTIIDTLHKEGFASALGEKQGSEQTRFPALLHRIFRRINMEWYVLVLMLSLPSLSWAGCSEQCLKCALQISDSPLNLLTCTLECDGTLTSSSELDRCEKILWERPEEDLQEPIASNPVKRYGGFIKRIEKNKKNMLTSPWRENTIEKGTLAKKYGDAILKIIERNAPELTEDVEGEDVTSENEMGLYDSLIPLKEVKRYGGFRRKFVPKRSESEEETGQQELQKRYGGFMRRIRPKLNWDNQKRYGGFLRRHFKISVRSDEEPSSFDEVGL</sequence>
<dbReference type="GO" id="GO:0030425">
    <property type="term" value="C:dendrite"/>
    <property type="evidence" value="ECO:0007669"/>
    <property type="project" value="TreeGrafter"/>
</dbReference>
<keyword evidence="7" id="KW-0529">Neurotransmitter</keyword>
<dbReference type="GO" id="GO:0043679">
    <property type="term" value="C:axon terminus"/>
    <property type="evidence" value="ECO:0007669"/>
    <property type="project" value="TreeGrafter"/>
</dbReference>
<dbReference type="InterPro" id="IPR000750">
    <property type="entry name" value="Proenkphlin_B"/>
</dbReference>
<comment type="function">
    <text evidence="11">Leu-enkephalins compete with and mimic the effects of opiate drugs. They play a role in a number of physiologic functions, including pain perception and responses to stress.</text>
</comment>
<keyword evidence="6" id="KW-0732">Signal</keyword>
<dbReference type="PRINTS" id="PR01030">
    <property type="entry name" value="PENKBPRCRSR"/>
</dbReference>
<gene>
    <name evidence="16" type="ORF">QTP70_015522</name>
</gene>
<evidence type="ECO:0000256" key="2">
    <source>
        <dbReference type="ARBA" id="ARBA00008543"/>
    </source>
</evidence>
<evidence type="ECO:0000256" key="1">
    <source>
        <dbReference type="ARBA" id="ARBA00004613"/>
    </source>
</evidence>
<dbReference type="GO" id="GO:0007268">
    <property type="term" value="P:chemical synaptic transmission"/>
    <property type="evidence" value="ECO:0007669"/>
    <property type="project" value="UniProtKB-KW"/>
</dbReference>
<keyword evidence="9" id="KW-1015">Disulfide bond</keyword>
<evidence type="ECO:0000313" key="17">
    <source>
        <dbReference type="Proteomes" id="UP001274896"/>
    </source>
</evidence>
<dbReference type="GO" id="GO:0043025">
    <property type="term" value="C:neuronal cell body"/>
    <property type="evidence" value="ECO:0007669"/>
    <property type="project" value="TreeGrafter"/>
</dbReference>
<dbReference type="GO" id="GO:0005576">
    <property type="term" value="C:extracellular region"/>
    <property type="evidence" value="ECO:0007669"/>
    <property type="project" value="UniProtKB-SubCell"/>
</dbReference>
<keyword evidence="4" id="KW-0964">Secreted</keyword>
<dbReference type="EMBL" id="JAUCMX010000017">
    <property type="protein sequence ID" value="KAK3518927.1"/>
    <property type="molecule type" value="Genomic_DNA"/>
</dbReference>
<dbReference type="GO" id="GO:0007600">
    <property type="term" value="P:sensory perception"/>
    <property type="evidence" value="ECO:0007669"/>
    <property type="project" value="TreeGrafter"/>
</dbReference>
<comment type="function">
    <text evidence="15">Leumorphin has a typical opioid activity and may have anti-apoptotic effect.</text>
</comment>
<evidence type="ECO:0000256" key="13">
    <source>
        <dbReference type="ARBA" id="ARBA00032642"/>
    </source>
</evidence>
<evidence type="ECO:0000256" key="7">
    <source>
        <dbReference type="ARBA" id="ARBA00022894"/>
    </source>
</evidence>
<evidence type="ECO:0000256" key="11">
    <source>
        <dbReference type="ARBA" id="ARBA00024913"/>
    </source>
</evidence>
<organism evidence="16 17">
    <name type="scientific">Hemibagrus guttatus</name>
    <dbReference type="NCBI Taxonomy" id="175788"/>
    <lineage>
        <taxon>Eukaryota</taxon>
        <taxon>Metazoa</taxon>
        <taxon>Chordata</taxon>
        <taxon>Craniata</taxon>
        <taxon>Vertebrata</taxon>
        <taxon>Euteleostomi</taxon>
        <taxon>Actinopterygii</taxon>
        <taxon>Neopterygii</taxon>
        <taxon>Teleostei</taxon>
        <taxon>Ostariophysi</taxon>
        <taxon>Siluriformes</taxon>
        <taxon>Bagridae</taxon>
        <taxon>Hemibagrus</taxon>
    </lineage>
</organism>
<evidence type="ECO:0000313" key="16">
    <source>
        <dbReference type="EMBL" id="KAK3518927.1"/>
    </source>
</evidence>
<evidence type="ECO:0000256" key="9">
    <source>
        <dbReference type="ARBA" id="ARBA00023157"/>
    </source>
</evidence>
<dbReference type="PANTHER" id="PTHR11438">
    <property type="entry name" value="PROENKEPHALIN"/>
    <property type="match status" value="1"/>
</dbReference>
<evidence type="ECO:0000256" key="15">
    <source>
        <dbReference type="ARBA" id="ARBA00035624"/>
    </source>
</evidence>
<evidence type="ECO:0000256" key="3">
    <source>
        <dbReference type="ARBA" id="ARBA00020232"/>
    </source>
</evidence>
<comment type="function">
    <text evidence="14">Dynorphin peptides differentially regulate the kappa opioid receptor. Dynorphin A(1-13) has a typical opioid activity, it is 700 times more potent than Leu-enkephalin.</text>
</comment>
<dbReference type="GO" id="GO:0031628">
    <property type="term" value="F:opioid receptor binding"/>
    <property type="evidence" value="ECO:0007669"/>
    <property type="project" value="TreeGrafter"/>
</dbReference>
<evidence type="ECO:0000256" key="10">
    <source>
        <dbReference type="ARBA" id="ARBA00023205"/>
    </source>
</evidence>
<dbReference type="Pfam" id="PF01160">
    <property type="entry name" value="Opiods_neuropep"/>
    <property type="match status" value="1"/>
</dbReference>
<dbReference type="GO" id="GO:0007218">
    <property type="term" value="P:neuropeptide signaling pathway"/>
    <property type="evidence" value="ECO:0007669"/>
    <property type="project" value="UniProtKB-KW"/>
</dbReference>
<evidence type="ECO:0000256" key="5">
    <source>
        <dbReference type="ARBA" id="ARBA00022685"/>
    </source>
</evidence>
<evidence type="ECO:0000256" key="8">
    <source>
        <dbReference type="ARBA" id="ARBA00022901"/>
    </source>
</evidence>
<comment type="similarity">
    <text evidence="2">Belongs to the opioid neuropeptide precursor family.</text>
</comment>
<evidence type="ECO:0000256" key="12">
    <source>
        <dbReference type="ARBA" id="ARBA00032080"/>
    </source>
</evidence>
<dbReference type="AlphaFoldDB" id="A0AAE0QE30"/>
<comment type="caution">
    <text evidence="16">The sequence shown here is derived from an EMBL/GenBank/DDBJ whole genome shotgun (WGS) entry which is preliminary data.</text>
</comment>
<dbReference type="GO" id="GO:0005886">
    <property type="term" value="C:plasma membrane"/>
    <property type="evidence" value="ECO:0007669"/>
    <property type="project" value="TreeGrafter"/>
</dbReference>
<proteinExistence type="inferred from homology"/>
<dbReference type="PANTHER" id="PTHR11438:SF4">
    <property type="entry name" value="PROENKEPHALIN-B"/>
    <property type="match status" value="1"/>
</dbReference>
<dbReference type="GO" id="GO:0001515">
    <property type="term" value="F:opioid peptide activity"/>
    <property type="evidence" value="ECO:0007669"/>
    <property type="project" value="UniProtKB-KW"/>
</dbReference>
<keyword evidence="5" id="KW-0165">Cleavage on pair of basic residues</keyword>
<evidence type="ECO:0000256" key="6">
    <source>
        <dbReference type="ARBA" id="ARBA00022729"/>
    </source>
</evidence>
<keyword evidence="8" id="KW-0555">Opioid peptide</keyword>
<name>A0AAE0QE30_9TELE</name>
<evidence type="ECO:0000256" key="4">
    <source>
        <dbReference type="ARBA" id="ARBA00022525"/>
    </source>
</evidence>
<evidence type="ECO:0000256" key="14">
    <source>
        <dbReference type="ARBA" id="ARBA00035607"/>
    </source>
</evidence>
<comment type="subcellular location">
    <subcellularLocation>
        <location evidence="1">Secreted</location>
    </subcellularLocation>
</comment>
<dbReference type="Proteomes" id="UP001274896">
    <property type="component" value="Unassembled WGS sequence"/>
</dbReference>